<gene>
    <name evidence="3" type="ORF">VTJ83DRAFT_2508</name>
</gene>
<evidence type="ECO:0000259" key="2">
    <source>
        <dbReference type="Pfam" id="PF00899"/>
    </source>
</evidence>
<dbReference type="EMBL" id="JAZGUE010000002">
    <property type="protein sequence ID" value="KAL2270324.1"/>
    <property type="molecule type" value="Genomic_DNA"/>
</dbReference>
<dbReference type="PANTHER" id="PTHR10953:SF162">
    <property type="entry name" value="SUMO-ACTIVATING ENZYME SUBUNIT 1"/>
    <property type="match status" value="1"/>
</dbReference>
<dbReference type="GeneID" id="98123430"/>
<organism evidence="3 4">
    <name type="scientific">Remersonia thermophila</name>
    <dbReference type="NCBI Taxonomy" id="72144"/>
    <lineage>
        <taxon>Eukaryota</taxon>
        <taxon>Fungi</taxon>
        <taxon>Dikarya</taxon>
        <taxon>Ascomycota</taxon>
        <taxon>Pezizomycotina</taxon>
        <taxon>Sordariomycetes</taxon>
        <taxon>Sordariomycetidae</taxon>
        <taxon>Sordariales</taxon>
        <taxon>Sordariales incertae sedis</taxon>
        <taxon>Remersonia</taxon>
    </lineage>
</organism>
<name>A0ABR4DJ16_9PEZI</name>
<feature type="compositionally biased region" description="Gly residues" evidence="1">
    <location>
        <begin position="164"/>
        <end position="180"/>
    </location>
</feature>
<dbReference type="SUPFAM" id="SSF69572">
    <property type="entry name" value="Activating enzymes of the ubiquitin-like proteins"/>
    <property type="match status" value="1"/>
</dbReference>
<proteinExistence type="predicted"/>
<reference evidence="3 4" key="1">
    <citation type="journal article" date="2024" name="Commun. Biol.">
        <title>Comparative genomic analysis of thermophilic fungi reveals convergent evolutionary adaptations and gene losses.</title>
        <authorList>
            <person name="Steindorff A.S."/>
            <person name="Aguilar-Pontes M.V."/>
            <person name="Robinson A.J."/>
            <person name="Andreopoulos B."/>
            <person name="LaButti K."/>
            <person name="Kuo A."/>
            <person name="Mondo S."/>
            <person name="Riley R."/>
            <person name="Otillar R."/>
            <person name="Haridas S."/>
            <person name="Lipzen A."/>
            <person name="Grimwood J."/>
            <person name="Schmutz J."/>
            <person name="Clum A."/>
            <person name="Reid I.D."/>
            <person name="Moisan M.C."/>
            <person name="Butler G."/>
            <person name="Nguyen T.T.M."/>
            <person name="Dewar K."/>
            <person name="Conant G."/>
            <person name="Drula E."/>
            <person name="Henrissat B."/>
            <person name="Hansel C."/>
            <person name="Singer S."/>
            <person name="Hutchinson M.I."/>
            <person name="de Vries R.P."/>
            <person name="Natvig D.O."/>
            <person name="Powell A.J."/>
            <person name="Tsang A."/>
            <person name="Grigoriev I.V."/>
        </authorList>
    </citation>
    <scope>NUCLEOTIDE SEQUENCE [LARGE SCALE GENOMIC DNA]</scope>
    <source>
        <strain evidence="3 4">ATCC 22073</strain>
    </source>
</reference>
<evidence type="ECO:0000256" key="1">
    <source>
        <dbReference type="SAM" id="MobiDB-lite"/>
    </source>
</evidence>
<dbReference type="Proteomes" id="UP001600064">
    <property type="component" value="Unassembled WGS sequence"/>
</dbReference>
<dbReference type="Pfam" id="PF00899">
    <property type="entry name" value="ThiF"/>
    <property type="match status" value="1"/>
</dbReference>
<dbReference type="PANTHER" id="PTHR10953">
    <property type="entry name" value="UBIQUITIN-ACTIVATING ENZYME E1"/>
    <property type="match status" value="1"/>
</dbReference>
<dbReference type="InterPro" id="IPR000594">
    <property type="entry name" value="ThiF_NAD_FAD-bd"/>
</dbReference>
<comment type="caution">
    <text evidence="3">The sequence shown here is derived from an EMBL/GenBank/DDBJ whole genome shotgun (WGS) entry which is preliminary data.</text>
</comment>
<evidence type="ECO:0000313" key="4">
    <source>
        <dbReference type="Proteomes" id="UP001600064"/>
    </source>
</evidence>
<dbReference type="Gene3D" id="3.40.50.720">
    <property type="entry name" value="NAD(P)-binding Rossmann-like Domain"/>
    <property type="match status" value="2"/>
</dbReference>
<keyword evidence="4" id="KW-1185">Reference proteome</keyword>
<feature type="region of interest" description="Disordered" evidence="1">
    <location>
        <begin position="158"/>
        <end position="183"/>
    </location>
</feature>
<feature type="domain" description="THIF-type NAD/FAD binding fold" evidence="2">
    <location>
        <begin position="24"/>
        <end position="72"/>
    </location>
</feature>
<dbReference type="InterPro" id="IPR035985">
    <property type="entry name" value="Ubiquitin-activating_enz"/>
</dbReference>
<evidence type="ECO:0000313" key="3">
    <source>
        <dbReference type="EMBL" id="KAL2270324.1"/>
    </source>
</evidence>
<dbReference type="InterPro" id="IPR045886">
    <property type="entry name" value="ThiF/MoeB/HesA"/>
</dbReference>
<accession>A0ABR4DJ16</accession>
<dbReference type="RefSeq" id="XP_070869048.1">
    <property type="nucleotide sequence ID" value="XM_071008786.1"/>
</dbReference>
<sequence length="363" mass="37258">MADDSNGAANPPAAGISADEIALYDRQIRLWGMKAQEKIRNANILLITIRALGNEVAKNLVLAGIGSLTILDPSPPAGYFAPFDVVIATDLDAPALAAVNASARRHGKPFYAAASHGLAGFLFADLIEHTFSITRARANVPARPGPEGRTRTVLSVTLKPSSSGAGGGGGAGGAGAGAGGKPAEEELVTKREAYSPFSLASSAGGLPDEILRSPRRRRAVTPLLSCFRALWAFEALHAGRGPDPADKAHLAEFTRLCGEQHAKLGLPAETLKSEVLRGFLQGLAPLGSAGGSGGDGDGASVNLRAELAPVAAVLGGQLAQDVINVLGGTQQPIQNFVFFDADAMEAGVYALHPPEGELGRALS</sequence>
<protein>
    <recommendedName>
        <fullName evidence="2">THIF-type NAD/FAD binding fold domain-containing protein</fullName>
    </recommendedName>
</protein>